<keyword evidence="3" id="KW-1185">Reference proteome</keyword>
<name>A0A2T3HK27_9SPHI</name>
<feature type="region of interest" description="Disordered" evidence="1">
    <location>
        <begin position="1"/>
        <end position="39"/>
    </location>
</feature>
<evidence type="ECO:0000256" key="1">
    <source>
        <dbReference type="SAM" id="MobiDB-lite"/>
    </source>
</evidence>
<reference evidence="2 3" key="1">
    <citation type="submission" date="2018-03" db="EMBL/GenBank/DDBJ databases">
        <authorList>
            <person name="Keele B.F."/>
        </authorList>
    </citation>
    <scope>NUCLEOTIDE SEQUENCE [LARGE SCALE GENOMIC DNA]</scope>
    <source>
        <strain evidence="2 3">YL28-9</strain>
    </source>
</reference>
<evidence type="ECO:0000313" key="2">
    <source>
        <dbReference type="EMBL" id="PST82786.1"/>
    </source>
</evidence>
<feature type="compositionally biased region" description="Polar residues" evidence="1">
    <location>
        <begin position="1"/>
        <end position="11"/>
    </location>
</feature>
<evidence type="ECO:0000313" key="3">
    <source>
        <dbReference type="Proteomes" id="UP000240912"/>
    </source>
</evidence>
<sequence length="66" mass="7038">MLSDFFSSAPFTTPLPGSELTGEDVDDGPQANSSETPTRTKVDFIRVATMIISFKCMVPAPVVTGE</sequence>
<dbReference type="AlphaFoldDB" id="A0A2T3HK27"/>
<dbReference type="EMBL" id="PYLS01000005">
    <property type="protein sequence ID" value="PST82786.1"/>
    <property type="molecule type" value="Genomic_DNA"/>
</dbReference>
<dbReference type="Proteomes" id="UP000240912">
    <property type="component" value="Unassembled WGS sequence"/>
</dbReference>
<gene>
    <name evidence="2" type="ORF">C7T94_09075</name>
</gene>
<accession>A0A2T3HK27</accession>
<protein>
    <submittedName>
        <fullName evidence="2">Uncharacterized protein</fullName>
    </submittedName>
</protein>
<proteinExistence type="predicted"/>
<comment type="caution">
    <text evidence="2">The sequence shown here is derived from an EMBL/GenBank/DDBJ whole genome shotgun (WGS) entry which is preliminary data.</text>
</comment>
<organism evidence="2 3">
    <name type="scientific">Pedobacter yulinensis</name>
    <dbReference type="NCBI Taxonomy" id="2126353"/>
    <lineage>
        <taxon>Bacteria</taxon>
        <taxon>Pseudomonadati</taxon>
        <taxon>Bacteroidota</taxon>
        <taxon>Sphingobacteriia</taxon>
        <taxon>Sphingobacteriales</taxon>
        <taxon>Sphingobacteriaceae</taxon>
        <taxon>Pedobacter</taxon>
    </lineage>
</organism>